<evidence type="ECO:0000256" key="2">
    <source>
        <dbReference type="ARBA" id="ARBA00022801"/>
    </source>
</evidence>
<dbReference type="Gene3D" id="3.30.1360.40">
    <property type="match status" value="1"/>
</dbReference>
<keyword evidence="3" id="KW-0067">ATP-binding</keyword>
<evidence type="ECO:0000256" key="3">
    <source>
        <dbReference type="ARBA" id="ARBA00022840"/>
    </source>
</evidence>
<dbReference type="SUPFAM" id="SSF160467">
    <property type="entry name" value="PH0987 N-terminal domain-like"/>
    <property type="match status" value="1"/>
</dbReference>
<dbReference type="InterPro" id="IPR003833">
    <property type="entry name" value="CT_C_D"/>
</dbReference>
<dbReference type="SUPFAM" id="SSF50891">
    <property type="entry name" value="Cyclophilin-like"/>
    <property type="match status" value="1"/>
</dbReference>
<dbReference type="Gene3D" id="2.40.100.10">
    <property type="entry name" value="Cyclophilin-like"/>
    <property type="match status" value="1"/>
</dbReference>
<dbReference type="InterPro" id="IPR010016">
    <property type="entry name" value="PxpB"/>
</dbReference>
<dbReference type="SMART" id="SM00796">
    <property type="entry name" value="AHS1"/>
    <property type="match status" value="1"/>
</dbReference>
<evidence type="ECO:0000256" key="1">
    <source>
        <dbReference type="ARBA" id="ARBA00022741"/>
    </source>
</evidence>
<evidence type="ECO:0000313" key="6">
    <source>
        <dbReference type="Proteomes" id="UP001216907"/>
    </source>
</evidence>
<feature type="domain" description="Carboxyltransferase" evidence="4">
    <location>
        <begin position="3"/>
        <end position="195"/>
    </location>
</feature>
<keyword evidence="6" id="KW-1185">Reference proteome</keyword>
<dbReference type="InterPro" id="IPR029000">
    <property type="entry name" value="Cyclophilin-like_dom_sf"/>
</dbReference>
<protein>
    <submittedName>
        <fullName evidence="5">Allophanate hydrolase subunit 1</fullName>
    </submittedName>
</protein>
<dbReference type="PANTHER" id="PTHR34698:SF2">
    <property type="entry name" value="5-OXOPROLINASE SUBUNIT B"/>
    <property type="match status" value="1"/>
</dbReference>
<evidence type="ECO:0000313" key="5">
    <source>
        <dbReference type="EMBL" id="MDG3004418.1"/>
    </source>
</evidence>
<keyword evidence="1" id="KW-0547">Nucleotide-binding</keyword>
<dbReference type="EMBL" id="JARRAG010000002">
    <property type="protein sequence ID" value="MDG3004418.1"/>
    <property type="molecule type" value="Genomic_DNA"/>
</dbReference>
<name>A0ABT6F9Y8_9BACT</name>
<dbReference type="RefSeq" id="WP_277860776.1">
    <property type="nucleotide sequence ID" value="NZ_JARRAG010000002.1"/>
</dbReference>
<reference evidence="5 6" key="1">
    <citation type="submission" date="2023-03" db="EMBL/GenBank/DDBJ databases">
        <title>Paludisphaera mucosa sp. nov. a novel planctomycete from northern fen.</title>
        <authorList>
            <person name="Ivanova A."/>
        </authorList>
    </citation>
    <scope>NUCLEOTIDE SEQUENCE [LARGE SCALE GENOMIC DNA]</scope>
    <source>
        <strain evidence="5 6">Pla2</strain>
    </source>
</reference>
<dbReference type="PANTHER" id="PTHR34698">
    <property type="entry name" value="5-OXOPROLINASE SUBUNIT B"/>
    <property type="match status" value="1"/>
</dbReference>
<evidence type="ECO:0000259" key="4">
    <source>
        <dbReference type="SMART" id="SM00796"/>
    </source>
</evidence>
<keyword evidence="2 5" id="KW-0378">Hydrolase</keyword>
<dbReference type="Proteomes" id="UP001216907">
    <property type="component" value="Unassembled WGS sequence"/>
</dbReference>
<sequence>MPTHLEPLGDRAFLARFDAEDDARRWAVAVRARGFSGVVDVVLAYRSTAVIADPEACDLDELGRALGELAPVDVGAVGGVRHVLPVLYDGPDLDEAAGRLGMDRDELVARHSGPDYRVFAVGFLPGFPYAGYLPDELRGLARRDEPRLRVAAGSVAIVGRQTGVYPIASPGGWHLLGRTPLRIADAEAGRFPIRAGDRIQFRPVDREEFEARSDERLER</sequence>
<gene>
    <name evidence="5" type="ORF">PZE19_11590</name>
</gene>
<comment type="caution">
    <text evidence="5">The sequence shown here is derived from an EMBL/GenBank/DDBJ whole genome shotgun (WGS) entry which is preliminary data.</text>
</comment>
<dbReference type="GO" id="GO:0016787">
    <property type="term" value="F:hydrolase activity"/>
    <property type="evidence" value="ECO:0007669"/>
    <property type="project" value="UniProtKB-KW"/>
</dbReference>
<accession>A0ABT6F9Y8</accession>
<organism evidence="5 6">
    <name type="scientific">Paludisphaera mucosa</name>
    <dbReference type="NCBI Taxonomy" id="3030827"/>
    <lineage>
        <taxon>Bacteria</taxon>
        <taxon>Pseudomonadati</taxon>
        <taxon>Planctomycetota</taxon>
        <taxon>Planctomycetia</taxon>
        <taxon>Isosphaerales</taxon>
        <taxon>Isosphaeraceae</taxon>
        <taxon>Paludisphaera</taxon>
    </lineage>
</organism>
<proteinExistence type="predicted"/>
<dbReference type="Pfam" id="PF02682">
    <property type="entry name" value="CT_C_D"/>
    <property type="match status" value="1"/>
</dbReference>